<keyword evidence="13" id="KW-1185">Reference proteome</keyword>
<keyword evidence="5 10" id="KW-0547">Nucleotide-binding</keyword>
<evidence type="ECO:0000256" key="2">
    <source>
        <dbReference type="ARBA" id="ARBA00022448"/>
    </source>
</evidence>
<feature type="region of interest" description="Disordered" evidence="11">
    <location>
        <begin position="167"/>
        <end position="200"/>
    </location>
</feature>
<evidence type="ECO:0000256" key="8">
    <source>
        <dbReference type="ARBA" id="ARBA00023175"/>
    </source>
</evidence>
<keyword evidence="8 10" id="KW-0505">Motor protein</keyword>
<comment type="caution">
    <text evidence="12">The sequence shown here is derived from an EMBL/GenBank/DDBJ whole genome shotgun (WGS) entry which is preliminary data.</text>
</comment>
<dbReference type="Pfam" id="PF05783">
    <property type="entry name" value="DLIC"/>
    <property type="match status" value="1"/>
</dbReference>
<dbReference type="GO" id="GO:0005524">
    <property type="term" value="F:ATP binding"/>
    <property type="evidence" value="ECO:0007669"/>
    <property type="project" value="UniProtKB-KW"/>
</dbReference>
<evidence type="ECO:0000313" key="12">
    <source>
        <dbReference type="EMBL" id="CAJ0572999.1"/>
    </source>
</evidence>
<keyword evidence="2 10" id="KW-0813">Transport</keyword>
<organism evidence="12 13">
    <name type="scientific">Mesorhabditis spiculigera</name>
    <dbReference type="NCBI Taxonomy" id="96644"/>
    <lineage>
        <taxon>Eukaryota</taxon>
        <taxon>Metazoa</taxon>
        <taxon>Ecdysozoa</taxon>
        <taxon>Nematoda</taxon>
        <taxon>Chromadorea</taxon>
        <taxon>Rhabditida</taxon>
        <taxon>Rhabditina</taxon>
        <taxon>Rhabditomorpha</taxon>
        <taxon>Rhabditoidea</taxon>
        <taxon>Rhabditidae</taxon>
        <taxon>Mesorhabditinae</taxon>
        <taxon>Mesorhabditis</taxon>
    </lineage>
</organism>
<dbReference type="PANTHER" id="PTHR12688:SF0">
    <property type="entry name" value="DYNEIN LIGHT INTERMEDIATE CHAIN"/>
    <property type="match status" value="1"/>
</dbReference>
<protein>
    <recommendedName>
        <fullName evidence="10">Dynein light intermediate chain</fullName>
    </recommendedName>
</protein>
<dbReference type="AlphaFoldDB" id="A0AA36G4V7"/>
<evidence type="ECO:0000313" key="13">
    <source>
        <dbReference type="Proteomes" id="UP001177023"/>
    </source>
</evidence>
<comment type="function">
    <text evidence="10">Acts as one of several non-catalytic accessory components of the cytoplasmic dynein 1 complex that are thought to be involved in linking dynein to cargos and to adapter proteins that regulate dynein function. Cytoplasmic dynein 1 acts as a motor for the intracellular retrograde motility of vesicles and organelles along microtubules. May play a role in binding dynein to membranous organelles or chromosomes.</text>
</comment>
<evidence type="ECO:0000256" key="10">
    <source>
        <dbReference type="RuleBase" id="RU366047"/>
    </source>
</evidence>
<gene>
    <name evidence="12" type="ORF">MSPICULIGERA_LOCUS11369</name>
</gene>
<keyword evidence="6 10" id="KW-0067">ATP-binding</keyword>
<keyword evidence="9 10" id="KW-0206">Cytoskeleton</keyword>
<dbReference type="EMBL" id="CATQJA010002610">
    <property type="protein sequence ID" value="CAJ0572999.1"/>
    <property type="molecule type" value="Genomic_DNA"/>
</dbReference>
<evidence type="ECO:0000256" key="9">
    <source>
        <dbReference type="ARBA" id="ARBA00023212"/>
    </source>
</evidence>
<dbReference type="PANTHER" id="PTHR12688">
    <property type="entry name" value="DYNEIN LIGHT INTERMEDIATE CHAIN"/>
    <property type="match status" value="1"/>
</dbReference>
<comment type="subcellular location">
    <subcellularLocation>
        <location evidence="1 10">Cytoplasm</location>
        <location evidence="1 10">Cytoskeleton</location>
    </subcellularLocation>
</comment>
<reference evidence="12" key="1">
    <citation type="submission" date="2023-06" db="EMBL/GenBank/DDBJ databases">
        <authorList>
            <person name="Delattre M."/>
        </authorList>
    </citation>
    <scope>NUCLEOTIDE SEQUENCE</scope>
    <source>
        <strain evidence="12">AF72</strain>
    </source>
</reference>
<evidence type="ECO:0000256" key="6">
    <source>
        <dbReference type="ARBA" id="ARBA00022840"/>
    </source>
</evidence>
<dbReference type="GO" id="GO:0000226">
    <property type="term" value="P:microtubule cytoskeleton organization"/>
    <property type="evidence" value="ECO:0007669"/>
    <property type="project" value="TreeGrafter"/>
</dbReference>
<evidence type="ECO:0000256" key="4">
    <source>
        <dbReference type="ARBA" id="ARBA00022701"/>
    </source>
</evidence>
<name>A0AA36G4V7_9BILA</name>
<evidence type="ECO:0000256" key="7">
    <source>
        <dbReference type="ARBA" id="ARBA00023017"/>
    </source>
</evidence>
<feature type="compositionally biased region" description="Basic and acidic residues" evidence="11">
    <location>
        <begin position="189"/>
        <end position="200"/>
    </location>
</feature>
<comment type="subunit">
    <text evidence="10">Homodimer. The cytoplasmic dynein 1 complex consists of two catalytic heavy chains (HCs) and a number of non-catalytic subunits presented by intermediate chains (ICs).</text>
</comment>
<proteinExistence type="inferred from homology"/>
<dbReference type="GO" id="GO:0005868">
    <property type="term" value="C:cytoplasmic dynein complex"/>
    <property type="evidence" value="ECO:0007669"/>
    <property type="project" value="UniProtKB-UniRule"/>
</dbReference>
<evidence type="ECO:0000256" key="3">
    <source>
        <dbReference type="ARBA" id="ARBA00022490"/>
    </source>
</evidence>
<comment type="similarity">
    <text evidence="10">Belongs to the dynein light intermediate chain family.</text>
</comment>
<keyword evidence="4 10" id="KW-0493">Microtubule</keyword>
<evidence type="ECO:0000256" key="5">
    <source>
        <dbReference type="ARBA" id="ARBA00022741"/>
    </source>
</evidence>
<accession>A0AA36G4V7</accession>
<evidence type="ECO:0000256" key="1">
    <source>
        <dbReference type="ARBA" id="ARBA00004245"/>
    </source>
</evidence>
<dbReference type="GO" id="GO:0005813">
    <property type="term" value="C:centrosome"/>
    <property type="evidence" value="ECO:0007669"/>
    <property type="project" value="TreeGrafter"/>
</dbReference>
<keyword evidence="7 10" id="KW-0243">Dynein</keyword>
<dbReference type="InterPro" id="IPR008467">
    <property type="entry name" value="Dynein1_light_intermed_chain"/>
</dbReference>
<keyword evidence="3 10" id="KW-0963">Cytoplasm</keyword>
<dbReference type="GO" id="GO:0007018">
    <property type="term" value="P:microtubule-based movement"/>
    <property type="evidence" value="ECO:0007669"/>
    <property type="project" value="InterPro"/>
</dbReference>
<dbReference type="Proteomes" id="UP001177023">
    <property type="component" value="Unassembled WGS sequence"/>
</dbReference>
<sequence length="200" mass="22257">MIVVVTKADLVNERSEQTMDKVLCDVRRFCLQNGAALVYATTKNRKNTQLLAKYIVHRAYGLPFTTSAQMIDRDTIFVPAGWDSEKKIEIVRSNITEIDVLEPNREKVNVVKEPEVIAEDTQVFLARFADMLAKDSATNGQKKVDEAGATASDSPLASFFSNLLKDKPQSTRTAAPVSEEQQQAQIEKIFQKSDETDSAA</sequence>
<dbReference type="InterPro" id="IPR022780">
    <property type="entry name" value="Dynein_light_int_chain"/>
</dbReference>
<evidence type="ECO:0000256" key="11">
    <source>
        <dbReference type="SAM" id="MobiDB-lite"/>
    </source>
</evidence>
<feature type="non-terminal residue" evidence="12">
    <location>
        <position position="1"/>
    </location>
</feature>
<dbReference type="GO" id="GO:0005874">
    <property type="term" value="C:microtubule"/>
    <property type="evidence" value="ECO:0007669"/>
    <property type="project" value="UniProtKB-KW"/>
</dbReference>
<dbReference type="GO" id="GO:0045504">
    <property type="term" value="F:dynein heavy chain binding"/>
    <property type="evidence" value="ECO:0007669"/>
    <property type="project" value="TreeGrafter"/>
</dbReference>